<dbReference type="SMART" id="SM00312">
    <property type="entry name" value="PX"/>
    <property type="match status" value="1"/>
</dbReference>
<dbReference type="GO" id="GO:0005829">
    <property type="term" value="C:cytosol"/>
    <property type="evidence" value="ECO:0007669"/>
    <property type="project" value="GOC"/>
</dbReference>
<dbReference type="eggNOG" id="KOG2273">
    <property type="taxonomic scope" value="Eukaryota"/>
</dbReference>
<dbReference type="GO" id="GO:0035091">
    <property type="term" value="F:phosphatidylinositol binding"/>
    <property type="evidence" value="ECO:0007669"/>
    <property type="project" value="InterPro"/>
</dbReference>
<accession>A0A099NVF8</accession>
<comment type="similarity">
    <text evidence="2">Belongs to the sorting nexin family.</text>
</comment>
<feature type="domain" description="PX" evidence="10">
    <location>
        <begin position="129"/>
        <end position="248"/>
    </location>
</feature>
<comment type="caution">
    <text evidence="11">The sequence shown here is derived from an EMBL/GenBank/DDBJ whole genome shotgun (WGS) entry which is preliminary data.</text>
</comment>
<dbReference type="HOGENOM" id="CLU_035999_0_0_1"/>
<evidence type="ECO:0000256" key="4">
    <source>
        <dbReference type="ARBA" id="ARBA00022753"/>
    </source>
</evidence>
<keyword evidence="8" id="KW-0175">Coiled coil</keyword>
<dbReference type="GO" id="GO:0010008">
    <property type="term" value="C:endosome membrane"/>
    <property type="evidence" value="ECO:0007669"/>
    <property type="project" value="UniProtKB-SubCell"/>
</dbReference>
<feature type="compositionally biased region" description="Basic and acidic residues" evidence="9">
    <location>
        <begin position="57"/>
        <end position="84"/>
    </location>
</feature>
<dbReference type="AlphaFoldDB" id="A0A099NVF8"/>
<evidence type="ECO:0000313" key="12">
    <source>
        <dbReference type="Proteomes" id="UP000029867"/>
    </source>
</evidence>
<dbReference type="PANTHER" id="PTHR46979">
    <property type="entry name" value="SORTING NEXIN-41"/>
    <property type="match status" value="1"/>
</dbReference>
<dbReference type="PROSITE" id="PS50195">
    <property type="entry name" value="PX"/>
    <property type="match status" value="1"/>
</dbReference>
<dbReference type="PANTHER" id="PTHR46979:SF2">
    <property type="entry name" value="SORTING NEXIN-41"/>
    <property type="match status" value="1"/>
</dbReference>
<dbReference type="Proteomes" id="UP000029867">
    <property type="component" value="Unassembled WGS sequence"/>
</dbReference>
<dbReference type="Gene3D" id="3.30.1520.10">
    <property type="entry name" value="Phox-like domain"/>
    <property type="match status" value="1"/>
</dbReference>
<evidence type="ECO:0000256" key="5">
    <source>
        <dbReference type="ARBA" id="ARBA00022927"/>
    </source>
</evidence>
<keyword evidence="7" id="KW-0472">Membrane</keyword>
<evidence type="ECO:0000313" key="11">
    <source>
        <dbReference type="EMBL" id="KGK36620.1"/>
    </source>
</evidence>
<dbReference type="Pfam" id="PF00787">
    <property type="entry name" value="PX"/>
    <property type="match status" value="1"/>
</dbReference>
<keyword evidence="4" id="KW-0967">Endosome</keyword>
<evidence type="ECO:0000256" key="3">
    <source>
        <dbReference type="ARBA" id="ARBA00022448"/>
    </source>
</evidence>
<dbReference type="GO" id="GO:0042147">
    <property type="term" value="P:retrograde transport, endosome to Golgi"/>
    <property type="evidence" value="ECO:0007669"/>
    <property type="project" value="InterPro"/>
</dbReference>
<feature type="coiled-coil region" evidence="8">
    <location>
        <begin position="303"/>
        <end position="337"/>
    </location>
</feature>
<evidence type="ECO:0000256" key="6">
    <source>
        <dbReference type="ARBA" id="ARBA00023121"/>
    </source>
</evidence>
<dbReference type="SUPFAM" id="SSF64268">
    <property type="entry name" value="PX domain"/>
    <property type="match status" value="1"/>
</dbReference>
<organism evidence="11 12">
    <name type="scientific">Pichia kudriavzevii</name>
    <name type="common">Yeast</name>
    <name type="synonym">Issatchenkia orientalis</name>
    <dbReference type="NCBI Taxonomy" id="4909"/>
    <lineage>
        <taxon>Eukaryota</taxon>
        <taxon>Fungi</taxon>
        <taxon>Dikarya</taxon>
        <taxon>Ascomycota</taxon>
        <taxon>Saccharomycotina</taxon>
        <taxon>Pichiomycetes</taxon>
        <taxon>Pichiales</taxon>
        <taxon>Pichiaceae</taxon>
        <taxon>Pichia</taxon>
    </lineage>
</organism>
<comment type="subcellular location">
    <subcellularLocation>
        <location evidence="1">Endosome membrane</location>
        <topology evidence="1">Peripheral membrane protein</topology>
    </subcellularLocation>
</comment>
<reference evidence="12" key="1">
    <citation type="journal article" date="2014" name="Microb. Cell Fact.">
        <title>Exploiting Issatchenkia orientalis SD108 for succinic acid production.</title>
        <authorList>
            <person name="Xiao H."/>
            <person name="Shao Z."/>
            <person name="Jiang Y."/>
            <person name="Dole S."/>
            <person name="Zhao H."/>
        </authorList>
    </citation>
    <scope>NUCLEOTIDE SEQUENCE [LARGE SCALE GENOMIC DNA]</scope>
    <source>
        <strain evidence="12">SD108</strain>
    </source>
</reference>
<keyword evidence="6" id="KW-0446">Lipid-binding</keyword>
<dbReference type="InterPro" id="IPR001683">
    <property type="entry name" value="PX_dom"/>
</dbReference>
<feature type="compositionally biased region" description="Acidic residues" evidence="9">
    <location>
        <begin position="85"/>
        <end position="96"/>
    </location>
</feature>
<gene>
    <name evidence="11" type="ORF">JL09_g4234</name>
</gene>
<keyword evidence="5" id="KW-0653">Protein transport</keyword>
<evidence type="ECO:0000256" key="9">
    <source>
        <dbReference type="SAM" id="MobiDB-lite"/>
    </source>
</evidence>
<evidence type="ECO:0000256" key="1">
    <source>
        <dbReference type="ARBA" id="ARBA00004481"/>
    </source>
</evidence>
<evidence type="ECO:0000256" key="2">
    <source>
        <dbReference type="ARBA" id="ARBA00010883"/>
    </source>
</evidence>
<proteinExistence type="inferred from homology"/>
<sequence length="556" mass="64632">MDYHDFSDDNNPFVGSNHFYSNGFVDMDMESDAMAHDGLHPESSDNDDIVESDNEDNDRRCGRDNFKNDDNGGDKDTRDNKQDGNEENNDFDHDEADYSVMDTTYDSIPYSVSEQPTFYVPTMTKCDTNAQFQISTFEILKDYKGTRTIYYKIENSAANTHILRRYNDFRSLRSYLSKFYPYLFIPPIPEKHSLSRFLKNPFNYKSDMSIIELRIRLLNYFLMKINNHPTLSTSPIVVKFLDPLINNWNSCLNSPPFTNLSSNSFLLVSTRNPTKPSPYFSYLPIPPLTLLKTFSTRLNSQVFQKLENQLKIFLKIIVNLETKMKNLIKTLNALRVNLVEFGAVLNIFSIMENQNYNIEKFGNKIDLNFLNIEILSTNLSIKIKEPLIIMKNSVIYLLQMLHFRKLKELQFVYFQNIIQKKQSRLKSLVNSINTQPILPALDPNSSEPISSPSLNLAIENMKLKNKSHQITVENLSNESKQQILSEIKTLNNELNSNLVPCFKFLLDDVQFLSVQVEKNTKHELKHLLQMMSTLQQNWKSNVWGEYFASCLDVWKK</sequence>
<protein>
    <recommendedName>
        <fullName evidence="10">PX domain-containing protein</fullName>
    </recommendedName>
</protein>
<dbReference type="GO" id="GO:0015031">
    <property type="term" value="P:protein transport"/>
    <property type="evidence" value="ECO:0007669"/>
    <property type="project" value="UniProtKB-KW"/>
</dbReference>
<dbReference type="InterPro" id="IPR051079">
    <property type="entry name" value="Sorting_Nexin_Autophagy"/>
</dbReference>
<name>A0A099NVF8_PICKU</name>
<dbReference type="InterPro" id="IPR036871">
    <property type="entry name" value="PX_dom_sf"/>
</dbReference>
<evidence type="ECO:0000256" key="7">
    <source>
        <dbReference type="ARBA" id="ARBA00023136"/>
    </source>
</evidence>
<dbReference type="EMBL" id="JQFK01000061">
    <property type="protein sequence ID" value="KGK36620.1"/>
    <property type="molecule type" value="Genomic_DNA"/>
</dbReference>
<dbReference type="VEuPathDB" id="FungiDB:C5L36_0E04050"/>
<evidence type="ECO:0000256" key="8">
    <source>
        <dbReference type="SAM" id="Coils"/>
    </source>
</evidence>
<dbReference type="InterPro" id="IPR044106">
    <property type="entry name" value="PX_Snx41/Atg20"/>
</dbReference>
<dbReference type="CDD" id="cd06867">
    <property type="entry name" value="PX_SNX41_42"/>
    <property type="match status" value="1"/>
</dbReference>
<evidence type="ECO:0000259" key="10">
    <source>
        <dbReference type="PROSITE" id="PS50195"/>
    </source>
</evidence>
<feature type="compositionally biased region" description="Acidic residues" evidence="9">
    <location>
        <begin position="44"/>
        <end position="56"/>
    </location>
</feature>
<feature type="region of interest" description="Disordered" evidence="9">
    <location>
        <begin position="35"/>
        <end position="96"/>
    </location>
</feature>
<keyword evidence="3" id="KW-0813">Transport</keyword>